<dbReference type="InterPro" id="IPR025966">
    <property type="entry name" value="OppC_N"/>
</dbReference>
<evidence type="ECO:0000256" key="4">
    <source>
        <dbReference type="ARBA" id="ARBA00022692"/>
    </source>
</evidence>
<dbReference type="HOGENOM" id="CLU_028518_1_1_9"/>
<dbReference type="OrthoDB" id="9783218at2"/>
<comment type="subcellular location">
    <subcellularLocation>
        <location evidence="1 7">Cell membrane</location>
        <topology evidence="1 7">Multi-pass membrane protein</topology>
    </subcellularLocation>
</comment>
<dbReference type="Gene3D" id="1.10.3720.10">
    <property type="entry name" value="MetI-like"/>
    <property type="match status" value="1"/>
</dbReference>
<dbReference type="SUPFAM" id="SSF161098">
    <property type="entry name" value="MetI-like"/>
    <property type="match status" value="1"/>
</dbReference>
<keyword evidence="2 7" id="KW-0813">Transport</keyword>
<feature type="transmembrane region" description="Helical" evidence="7">
    <location>
        <begin position="139"/>
        <end position="156"/>
    </location>
</feature>
<dbReference type="InterPro" id="IPR035906">
    <property type="entry name" value="MetI-like_sf"/>
</dbReference>
<keyword evidence="4 7" id="KW-0812">Transmembrane</keyword>
<feature type="transmembrane region" description="Helical" evidence="7">
    <location>
        <begin position="72"/>
        <end position="101"/>
    </location>
</feature>
<dbReference type="eggNOG" id="COG1173">
    <property type="taxonomic scope" value="Bacteria"/>
</dbReference>
<dbReference type="GO" id="GO:0005886">
    <property type="term" value="C:plasma membrane"/>
    <property type="evidence" value="ECO:0007669"/>
    <property type="project" value="UniProtKB-SubCell"/>
</dbReference>
<evidence type="ECO:0000313" key="10">
    <source>
        <dbReference type="Proteomes" id="UP000003280"/>
    </source>
</evidence>
<evidence type="ECO:0000259" key="8">
    <source>
        <dbReference type="PROSITE" id="PS50928"/>
    </source>
</evidence>
<dbReference type="CDD" id="cd06261">
    <property type="entry name" value="TM_PBP2"/>
    <property type="match status" value="1"/>
</dbReference>
<keyword evidence="6 7" id="KW-0472">Membrane</keyword>
<dbReference type="PROSITE" id="PS50928">
    <property type="entry name" value="ABC_TM1"/>
    <property type="match status" value="1"/>
</dbReference>
<sequence length="277" mass="30710">MKKFINYLKKNPIIALSLIFIIICFLCAIFAPIVAPYNYDETDFSSPLSPPSLKNIFGTDQLSRDIFSRMIFALRISLFVGIVPTTINLFIGAIIGTISGLSNKRIDNILMRFTDLGLSFPFMILAMAIIYNLGSSMKSMILALVVFGWTSTARIIRAQTKFIKNNSYIDAAKIMEVSKFRMIFKHILPNMKSTLFVLYTMSIPQTILAEAGLSFLGFGAQPPLTSLGVMVANGRTFLFEAPWLSIAPGIFIMLISLSFNFLGDGLRDFYGLGGADI</sequence>
<dbReference type="PANTHER" id="PTHR43386">
    <property type="entry name" value="OLIGOPEPTIDE TRANSPORT SYSTEM PERMEASE PROTEIN APPC"/>
    <property type="match status" value="1"/>
</dbReference>
<protein>
    <submittedName>
        <fullName evidence="9">ABC transporter, permease protein</fullName>
    </submittedName>
</protein>
<comment type="similarity">
    <text evidence="7">Belongs to the binding-protein-dependent transport system permease family.</text>
</comment>
<feature type="transmembrane region" description="Helical" evidence="7">
    <location>
        <begin position="12"/>
        <end position="35"/>
    </location>
</feature>
<evidence type="ECO:0000256" key="2">
    <source>
        <dbReference type="ARBA" id="ARBA00022448"/>
    </source>
</evidence>
<evidence type="ECO:0000256" key="5">
    <source>
        <dbReference type="ARBA" id="ARBA00022989"/>
    </source>
</evidence>
<comment type="caution">
    <text evidence="9">The sequence shown here is derived from an EMBL/GenBank/DDBJ whole genome shotgun (WGS) entry which is preliminary data.</text>
</comment>
<dbReference type="RefSeq" id="WP_008901160.1">
    <property type="nucleotide sequence ID" value="NZ_GL397071.1"/>
</dbReference>
<dbReference type="PANTHER" id="PTHR43386:SF25">
    <property type="entry name" value="PEPTIDE ABC TRANSPORTER PERMEASE PROTEIN"/>
    <property type="match status" value="1"/>
</dbReference>
<keyword evidence="10" id="KW-1185">Reference proteome</keyword>
<feature type="transmembrane region" description="Helical" evidence="7">
    <location>
        <begin position="113"/>
        <end position="133"/>
    </location>
</feature>
<evidence type="ECO:0000256" key="1">
    <source>
        <dbReference type="ARBA" id="ARBA00004651"/>
    </source>
</evidence>
<dbReference type="Pfam" id="PF00528">
    <property type="entry name" value="BPD_transp_1"/>
    <property type="match status" value="1"/>
</dbReference>
<evidence type="ECO:0000256" key="6">
    <source>
        <dbReference type="ARBA" id="ARBA00023136"/>
    </source>
</evidence>
<dbReference type="AlphaFoldDB" id="E0NJI5"/>
<dbReference type="GO" id="GO:0055085">
    <property type="term" value="P:transmembrane transport"/>
    <property type="evidence" value="ECO:0007669"/>
    <property type="project" value="InterPro"/>
</dbReference>
<keyword evidence="5 7" id="KW-1133">Transmembrane helix</keyword>
<feature type="transmembrane region" description="Helical" evidence="7">
    <location>
        <begin position="195"/>
        <end position="221"/>
    </location>
</feature>
<accession>E0NJI5</accession>
<organism evidence="9 10">
    <name type="scientific">Peptoniphilus duerdenii ATCC BAA-1640</name>
    <dbReference type="NCBI Taxonomy" id="862517"/>
    <lineage>
        <taxon>Bacteria</taxon>
        <taxon>Bacillati</taxon>
        <taxon>Bacillota</taxon>
        <taxon>Tissierellia</taxon>
        <taxon>Tissierellales</taxon>
        <taxon>Peptoniphilaceae</taxon>
        <taxon>Peptoniphilus</taxon>
    </lineage>
</organism>
<reference evidence="9 10" key="1">
    <citation type="submission" date="2010-07" db="EMBL/GenBank/DDBJ databases">
        <authorList>
            <person name="Muzny D."/>
            <person name="Qin X."/>
            <person name="Deng J."/>
            <person name="Jiang H."/>
            <person name="Liu Y."/>
            <person name="Qu J."/>
            <person name="Song X.-Z."/>
            <person name="Zhang L."/>
            <person name="Thornton R."/>
            <person name="Coyle M."/>
            <person name="Francisco L."/>
            <person name="Jackson L."/>
            <person name="Javaid M."/>
            <person name="Korchina V."/>
            <person name="Kovar C."/>
            <person name="Mata R."/>
            <person name="Mathew T."/>
            <person name="Ngo R."/>
            <person name="Nguyen L."/>
            <person name="Nguyen N."/>
            <person name="Okwuonu G."/>
            <person name="Ongeri F."/>
            <person name="Pham C."/>
            <person name="Simmons D."/>
            <person name="Wilczek-Boney K."/>
            <person name="Hale W."/>
            <person name="Jakkamsetti A."/>
            <person name="Pham P."/>
            <person name="Ruth R."/>
            <person name="San Lucas F."/>
            <person name="Warren J."/>
            <person name="Zhang J."/>
            <person name="Zhao Z."/>
            <person name="Zhou C."/>
            <person name="Zhu D."/>
            <person name="Lee S."/>
            <person name="Bess C."/>
            <person name="Blankenburg K."/>
            <person name="Forbes L."/>
            <person name="Fu Q."/>
            <person name="Gubbala S."/>
            <person name="Hirani K."/>
            <person name="Jayaseelan J.C."/>
            <person name="Lara F."/>
            <person name="Munidasa M."/>
            <person name="Palculict T."/>
            <person name="Patil S."/>
            <person name="Pu L.-L."/>
            <person name="Saada N."/>
            <person name="Tang L."/>
            <person name="Weissenberger G."/>
            <person name="Zhu Y."/>
            <person name="Hemphill L."/>
            <person name="Shang Y."/>
            <person name="Youmans B."/>
            <person name="Ayvaz T."/>
            <person name="Ross M."/>
            <person name="Santibanez J."/>
            <person name="Aqrawi P."/>
            <person name="Gross S."/>
            <person name="Joshi V."/>
            <person name="Fowler G."/>
            <person name="Nazareth L."/>
            <person name="Reid J."/>
            <person name="Worley K."/>
            <person name="Petrosino J."/>
            <person name="Highlander S."/>
            <person name="Gibbs R."/>
        </authorList>
    </citation>
    <scope>NUCLEOTIDE SEQUENCE [LARGE SCALE GENOMIC DNA]</scope>
    <source>
        <strain evidence="9 10">ATCC BAA-1640</strain>
    </source>
</reference>
<dbReference type="InterPro" id="IPR000515">
    <property type="entry name" value="MetI-like"/>
</dbReference>
<feature type="domain" description="ABC transmembrane type-1" evidence="8">
    <location>
        <begin position="74"/>
        <end position="263"/>
    </location>
</feature>
<feature type="transmembrane region" description="Helical" evidence="7">
    <location>
        <begin position="241"/>
        <end position="262"/>
    </location>
</feature>
<dbReference type="EMBL" id="AEEH01000018">
    <property type="protein sequence ID" value="EFM26005.1"/>
    <property type="molecule type" value="Genomic_DNA"/>
</dbReference>
<proteinExistence type="inferred from homology"/>
<keyword evidence="3" id="KW-1003">Cell membrane</keyword>
<dbReference type="Pfam" id="PF12911">
    <property type="entry name" value="OppC_N"/>
    <property type="match status" value="1"/>
</dbReference>
<name>E0NJI5_9FIRM</name>
<evidence type="ECO:0000256" key="3">
    <source>
        <dbReference type="ARBA" id="ARBA00022475"/>
    </source>
</evidence>
<evidence type="ECO:0000313" key="9">
    <source>
        <dbReference type="EMBL" id="EFM26005.1"/>
    </source>
</evidence>
<evidence type="ECO:0000256" key="7">
    <source>
        <dbReference type="RuleBase" id="RU363032"/>
    </source>
</evidence>
<dbReference type="STRING" id="862517.HMPREF9225_0324"/>
<dbReference type="InterPro" id="IPR050366">
    <property type="entry name" value="BP-dependent_transpt_permease"/>
</dbReference>
<dbReference type="Proteomes" id="UP000003280">
    <property type="component" value="Unassembled WGS sequence"/>
</dbReference>
<gene>
    <name evidence="9" type="primary">dppC2</name>
    <name evidence="9" type="ORF">HMPREF9225_0324</name>
</gene>